<evidence type="ECO:0000313" key="2">
    <source>
        <dbReference type="Proteomes" id="UP000030060"/>
    </source>
</evidence>
<dbReference type="OrthoDB" id="6998444at2"/>
<dbReference type="AlphaFoldDB" id="A0A0A1YVL0"/>
<sequence>MSTAKIYTINYQLHGKPKSFVVRAEVMNNAEAWHWAAVDADIAHVSRVGRVGHEQVKKTTRPWAEKFGITEVTWVAPK</sequence>
<reference evidence="1 2" key="1">
    <citation type="journal article" date="2013" name="Genome Announc.">
        <title>Draft Genome Sequence of Pseudomonas fluorescens LMG 5329, a White Line-Inducing Principle-Producing Bioindicator for the Mushroom Pathogen Pseudomonas tolaasii.</title>
        <authorList>
            <person name="Ghequire M.G."/>
            <person name="Rokni-Zadeh H."/>
            <person name="Zarrineh P."/>
            <person name="De Mot R."/>
        </authorList>
    </citation>
    <scope>NUCLEOTIDE SEQUENCE [LARGE SCALE GENOMIC DNA]</scope>
    <source>
        <strain evidence="1 2">LMG 5329</strain>
    </source>
</reference>
<proteinExistence type="predicted"/>
<dbReference type="InterPro" id="IPR046685">
    <property type="entry name" value="DUF6555"/>
</dbReference>
<accession>A0A0A1YVL0</accession>
<dbReference type="RefSeq" id="WP_016979650.1">
    <property type="nucleotide sequence ID" value="NZ_ASGY01000203.1"/>
</dbReference>
<protein>
    <submittedName>
        <fullName evidence="1">Uncharacterized protein</fullName>
    </submittedName>
</protein>
<dbReference type="Pfam" id="PF20192">
    <property type="entry name" value="DUF6555"/>
    <property type="match status" value="1"/>
</dbReference>
<dbReference type="EMBL" id="ASGY01000203">
    <property type="protein sequence ID" value="KGE65014.1"/>
    <property type="molecule type" value="Genomic_DNA"/>
</dbReference>
<organism evidence="1 2">
    <name type="scientific">Pseudomonas fluorescens LMG 5329</name>
    <dbReference type="NCBI Taxonomy" id="1324332"/>
    <lineage>
        <taxon>Bacteria</taxon>
        <taxon>Pseudomonadati</taxon>
        <taxon>Pseudomonadota</taxon>
        <taxon>Gammaproteobacteria</taxon>
        <taxon>Pseudomonadales</taxon>
        <taxon>Pseudomonadaceae</taxon>
        <taxon>Pseudomonas</taxon>
    </lineage>
</organism>
<evidence type="ECO:0000313" key="1">
    <source>
        <dbReference type="EMBL" id="KGE65014.1"/>
    </source>
</evidence>
<name>A0A0A1YVL0_PSEFL</name>
<gene>
    <name evidence="1" type="ORF">K814_0126210</name>
</gene>
<comment type="caution">
    <text evidence="1">The sequence shown here is derived from an EMBL/GenBank/DDBJ whole genome shotgun (WGS) entry which is preliminary data.</text>
</comment>
<dbReference type="Proteomes" id="UP000030060">
    <property type="component" value="Unassembled WGS sequence"/>
</dbReference>